<dbReference type="GO" id="GO:0005737">
    <property type="term" value="C:cytoplasm"/>
    <property type="evidence" value="ECO:0007669"/>
    <property type="project" value="UniProtKB-SubCell"/>
</dbReference>
<evidence type="ECO:0000256" key="2">
    <source>
        <dbReference type="ARBA" id="ARBA00022727"/>
    </source>
</evidence>
<keyword evidence="4 5" id="KW-0418">Kinase</keyword>
<dbReference type="STRING" id="1802695.A3A13_00320"/>
<comment type="pathway">
    <text evidence="5">Purine metabolism; AMP biosynthesis via salvage pathway; AMP from ADP: step 1/1.</text>
</comment>
<dbReference type="HAMAP" id="MF_00235">
    <property type="entry name" value="Adenylate_kinase_Adk"/>
    <property type="match status" value="1"/>
</dbReference>
<keyword evidence="2 5" id="KW-0545">Nucleotide biosynthesis</keyword>
<dbReference type="InterPro" id="IPR000850">
    <property type="entry name" value="Adenylat/UMP-CMP_kin"/>
</dbReference>
<dbReference type="EC" id="2.7.4.3" evidence="5 7"/>
<feature type="binding site" evidence="5">
    <location>
        <position position="43"/>
    </location>
    <ligand>
        <name>AMP</name>
        <dbReference type="ChEBI" id="CHEBI:456215"/>
    </ligand>
</feature>
<comment type="subunit">
    <text evidence="5 7">Monomer.</text>
</comment>
<keyword evidence="5 7" id="KW-0067">ATP-binding</keyword>
<feature type="binding site" evidence="5">
    <location>
        <position position="149"/>
    </location>
    <ligand>
        <name>AMP</name>
        <dbReference type="ChEBI" id="CHEBI:456215"/>
    </ligand>
</feature>
<evidence type="ECO:0000313" key="9">
    <source>
        <dbReference type="Proteomes" id="UP000178911"/>
    </source>
</evidence>
<proteinExistence type="inferred from homology"/>
<feature type="binding site" evidence="5">
    <location>
        <position position="136"/>
    </location>
    <ligand>
        <name>ATP</name>
        <dbReference type="ChEBI" id="CHEBI:30616"/>
    </ligand>
</feature>
<comment type="function">
    <text evidence="5">Catalyzes the reversible transfer of the terminal phosphate group between ATP and AMP. Plays an important role in cellular energy homeostasis and in adenine nucleotide metabolism.</text>
</comment>
<feature type="binding site" evidence="5">
    <location>
        <position position="138"/>
    </location>
    <ligand>
        <name>AMP</name>
        <dbReference type="ChEBI" id="CHEBI:456215"/>
    </ligand>
</feature>
<evidence type="ECO:0000256" key="1">
    <source>
        <dbReference type="ARBA" id="ARBA00022679"/>
    </source>
</evidence>
<evidence type="ECO:0000313" key="8">
    <source>
        <dbReference type="EMBL" id="OGN23738.1"/>
    </source>
</evidence>
<dbReference type="UniPathway" id="UPA00588">
    <property type="reaction ID" value="UER00649"/>
</dbReference>
<evidence type="ECO:0000256" key="7">
    <source>
        <dbReference type="RuleBase" id="RU003331"/>
    </source>
</evidence>
<name>A0A1F8GG82_9BACT</name>
<reference evidence="8 9" key="1">
    <citation type="journal article" date="2016" name="Nat. Commun.">
        <title>Thousands of microbial genomes shed light on interconnected biogeochemical processes in an aquifer system.</title>
        <authorList>
            <person name="Anantharaman K."/>
            <person name="Brown C.T."/>
            <person name="Hug L.A."/>
            <person name="Sharon I."/>
            <person name="Castelle C.J."/>
            <person name="Probst A.J."/>
            <person name="Thomas B.C."/>
            <person name="Singh A."/>
            <person name="Wilkins M.J."/>
            <person name="Karaoz U."/>
            <person name="Brodie E.L."/>
            <person name="Williams K.H."/>
            <person name="Hubbard S.S."/>
            <person name="Banfield J.F."/>
        </authorList>
    </citation>
    <scope>NUCLEOTIDE SEQUENCE [LARGE SCALE GENOMIC DNA]</scope>
</reference>
<accession>A0A1F8GG82</accession>
<feature type="binding site" evidence="5">
    <location>
        <position position="38"/>
    </location>
    <ligand>
        <name>AMP</name>
        <dbReference type="ChEBI" id="CHEBI:456215"/>
    </ligand>
</feature>
<dbReference type="Pfam" id="PF00406">
    <property type="entry name" value="ADK"/>
    <property type="match status" value="1"/>
</dbReference>
<comment type="subcellular location">
    <subcellularLocation>
        <location evidence="5 7">Cytoplasm</location>
    </subcellularLocation>
</comment>
<keyword evidence="3 5" id="KW-0547">Nucleotide-binding</keyword>
<keyword evidence="1 5" id="KW-0808">Transferase</keyword>
<evidence type="ECO:0000256" key="3">
    <source>
        <dbReference type="ARBA" id="ARBA00022741"/>
    </source>
</evidence>
<sequence length="192" mass="22181">MNNNKPINLIFFGRSGSGKGTQAELLDKHLGNTLHVSTGDLMRDLAKHDTDAGVKLKGVLDKGGLPFDQMATTLWMHEISYKLKKDQGLLCDGFPRRLNEAENLYDFLSWLERIDNTKALVIEISREEAMRRLLLRARYDDDKDAISKRLDWYEDRVVPAINFFKDKRLVVEINGEQTIEEVFNEILEKIRD</sequence>
<dbReference type="PANTHER" id="PTHR23359">
    <property type="entry name" value="NUCLEOTIDE KINASE"/>
    <property type="match status" value="1"/>
</dbReference>
<comment type="domain">
    <text evidence="5">Consists of three domains, a large central CORE domain and two small peripheral domains, NMPbind and LID, which undergo movements during catalysis. The LID domain closes over the site of phosphoryl transfer upon ATP binding. Assembling and dissambling the active center during each catalytic cycle provides an effective means to prevent ATP hydrolysis.</text>
</comment>
<dbReference type="EMBL" id="MGKJ01000016">
    <property type="protein sequence ID" value="OGN23738.1"/>
    <property type="molecule type" value="Genomic_DNA"/>
</dbReference>
<dbReference type="PRINTS" id="PR00094">
    <property type="entry name" value="ADENYLTKNASE"/>
</dbReference>
<comment type="caution">
    <text evidence="5">Lacks conserved residue(s) required for the propagation of feature annotation.</text>
</comment>
<evidence type="ECO:0000256" key="4">
    <source>
        <dbReference type="ARBA" id="ARBA00022777"/>
    </source>
</evidence>
<dbReference type="CDD" id="cd01428">
    <property type="entry name" value="ADK"/>
    <property type="match status" value="1"/>
</dbReference>
<comment type="caution">
    <text evidence="8">The sequence shown here is derived from an EMBL/GenBank/DDBJ whole genome shotgun (WGS) entry which is preliminary data.</text>
</comment>
<dbReference type="InterPro" id="IPR027417">
    <property type="entry name" value="P-loop_NTPase"/>
</dbReference>
<comment type="catalytic activity">
    <reaction evidence="5 7">
        <text>AMP + ATP = 2 ADP</text>
        <dbReference type="Rhea" id="RHEA:12973"/>
        <dbReference type="ChEBI" id="CHEBI:30616"/>
        <dbReference type="ChEBI" id="CHEBI:456215"/>
        <dbReference type="ChEBI" id="CHEBI:456216"/>
        <dbReference type="EC" id="2.7.4.3"/>
    </reaction>
</comment>
<feature type="region of interest" description="NMP" evidence="5">
    <location>
        <begin position="37"/>
        <end position="66"/>
    </location>
</feature>
<evidence type="ECO:0000256" key="6">
    <source>
        <dbReference type="RuleBase" id="RU003330"/>
    </source>
</evidence>
<dbReference type="Proteomes" id="UP000178911">
    <property type="component" value="Unassembled WGS sequence"/>
</dbReference>
<dbReference type="AlphaFoldDB" id="A0A1F8GG82"/>
<feature type="binding site" evidence="5">
    <location>
        <position position="177"/>
    </location>
    <ligand>
        <name>ATP</name>
        <dbReference type="ChEBI" id="CHEBI:30616"/>
    </ligand>
</feature>
<dbReference type="GO" id="GO:0005524">
    <property type="term" value="F:ATP binding"/>
    <property type="evidence" value="ECO:0007669"/>
    <property type="project" value="UniProtKB-UniRule"/>
</dbReference>
<dbReference type="Gene3D" id="3.40.50.300">
    <property type="entry name" value="P-loop containing nucleotide triphosphate hydrolases"/>
    <property type="match status" value="1"/>
</dbReference>
<dbReference type="GO" id="GO:0004017">
    <property type="term" value="F:AMP kinase activity"/>
    <property type="evidence" value="ECO:0007669"/>
    <property type="project" value="UniProtKB-UniRule"/>
</dbReference>
<gene>
    <name evidence="5" type="primary">adk</name>
    <name evidence="8" type="ORF">A3A13_00320</name>
</gene>
<feature type="binding site" evidence="5">
    <location>
        <begin position="16"/>
        <end position="21"/>
    </location>
    <ligand>
        <name>ATP</name>
        <dbReference type="ChEBI" id="CHEBI:30616"/>
    </ligand>
</feature>
<evidence type="ECO:0000256" key="5">
    <source>
        <dbReference type="HAMAP-Rule" id="MF_00235"/>
    </source>
</evidence>
<organism evidence="8 9">
    <name type="scientific">Candidatus Yanofskybacteria bacterium RIFCSPLOWO2_01_FULL_43_22</name>
    <dbReference type="NCBI Taxonomy" id="1802695"/>
    <lineage>
        <taxon>Bacteria</taxon>
        <taxon>Candidatus Yanofskyibacteriota</taxon>
    </lineage>
</organism>
<comment type="similarity">
    <text evidence="5 6">Belongs to the adenylate kinase family.</text>
</comment>
<dbReference type="SUPFAM" id="SSF52540">
    <property type="entry name" value="P-loop containing nucleoside triphosphate hydrolases"/>
    <property type="match status" value="1"/>
</dbReference>
<keyword evidence="5" id="KW-0963">Cytoplasm</keyword>
<protein>
    <recommendedName>
        <fullName evidence="5 7">Adenylate kinase</fullName>
        <shortName evidence="5">AK</shortName>
        <ecNumber evidence="5 7">2.7.4.3</ecNumber>
    </recommendedName>
    <alternativeName>
        <fullName evidence="5">ATP-AMP transphosphorylase</fullName>
    </alternativeName>
    <alternativeName>
        <fullName evidence="5">ATP:AMP phosphotransferase</fullName>
    </alternativeName>
    <alternativeName>
        <fullName evidence="5">Adenylate monophosphate kinase</fullName>
    </alternativeName>
</protein>
<feature type="binding site" evidence="5">
    <location>
        <begin position="93"/>
        <end position="96"/>
    </location>
    <ligand>
        <name>AMP</name>
        <dbReference type="ChEBI" id="CHEBI:456215"/>
    </ligand>
</feature>
<dbReference type="GO" id="GO:0044209">
    <property type="term" value="P:AMP salvage"/>
    <property type="evidence" value="ECO:0007669"/>
    <property type="project" value="UniProtKB-UniRule"/>
</dbReference>